<dbReference type="InParanoid" id="A0A369JVX3"/>
<name>A0A369JVX3_HYPMA</name>
<dbReference type="EMBL" id="LUEZ02000041">
    <property type="protein sequence ID" value="RDB25380.1"/>
    <property type="molecule type" value="Genomic_DNA"/>
</dbReference>
<keyword evidence="4 6" id="KW-0832">Ubl conjugation</keyword>
<dbReference type="AlphaFoldDB" id="A0A369JVX3"/>
<evidence type="ECO:0000259" key="8">
    <source>
        <dbReference type="Pfam" id="PF04106"/>
    </source>
</evidence>
<comment type="subunit">
    <text evidence="6">Conjugated with ATG12.</text>
</comment>
<dbReference type="OrthoDB" id="272162at2759"/>
<dbReference type="Pfam" id="PF20637">
    <property type="entry name" value="ATG5_HBR"/>
    <property type="match status" value="1"/>
</dbReference>
<dbReference type="GO" id="GO:0006995">
    <property type="term" value="P:cellular response to nitrogen starvation"/>
    <property type="evidence" value="ECO:0007669"/>
    <property type="project" value="TreeGrafter"/>
</dbReference>
<dbReference type="InterPro" id="IPR048940">
    <property type="entry name" value="ATG5_HBR"/>
</dbReference>
<gene>
    <name evidence="11" type="primary">ATG5</name>
    <name evidence="11" type="ORF">Hypma_008096</name>
</gene>
<dbReference type="STRING" id="39966.A0A369JVX3"/>
<keyword evidence="3 6" id="KW-1017">Isopeptide bond</keyword>
<dbReference type="Pfam" id="PF20638">
    <property type="entry name" value="ATG5_UblA"/>
    <property type="match status" value="1"/>
</dbReference>
<comment type="similarity">
    <text evidence="2 6">Belongs to the ATG5 family.</text>
</comment>
<comment type="subcellular location">
    <subcellularLocation>
        <location evidence="1 6">Preautophagosomal structure membrane</location>
        <topology evidence="1 6">Peripheral membrane protein</topology>
    </subcellularLocation>
</comment>
<dbReference type="Pfam" id="PF04106">
    <property type="entry name" value="ATG5_UblB"/>
    <property type="match status" value="1"/>
</dbReference>
<evidence type="ECO:0000256" key="2">
    <source>
        <dbReference type="ARBA" id="ARBA00006910"/>
    </source>
</evidence>
<comment type="caution">
    <text evidence="11">The sequence shown here is derived from an EMBL/GenBank/DDBJ whole genome shotgun (WGS) entry which is preliminary data.</text>
</comment>
<keyword evidence="12" id="KW-1185">Reference proteome</keyword>
<evidence type="ECO:0000259" key="9">
    <source>
        <dbReference type="Pfam" id="PF20637"/>
    </source>
</evidence>
<dbReference type="Gene3D" id="1.10.246.190">
    <property type="entry name" value="Autophagy protein Apg5, helix rich domain"/>
    <property type="match status" value="1"/>
</dbReference>
<dbReference type="Gene3D" id="3.10.20.90">
    <property type="entry name" value="Phosphatidylinositol 3-kinase Catalytic Subunit, Chain A, domain 1"/>
    <property type="match status" value="1"/>
</dbReference>
<dbReference type="GO" id="GO:0000422">
    <property type="term" value="P:autophagy of mitochondrion"/>
    <property type="evidence" value="ECO:0007669"/>
    <property type="project" value="TreeGrafter"/>
</dbReference>
<proteinExistence type="inferred from homology"/>
<evidence type="ECO:0000256" key="6">
    <source>
        <dbReference type="RuleBase" id="RU361202"/>
    </source>
</evidence>
<dbReference type="PANTHER" id="PTHR13040:SF2">
    <property type="entry name" value="AUTOPHAGY PROTEIN 5"/>
    <property type="match status" value="1"/>
</dbReference>
<dbReference type="FunCoup" id="A0A369JVX3">
    <property type="interactions" value="217"/>
</dbReference>
<evidence type="ECO:0000256" key="3">
    <source>
        <dbReference type="ARBA" id="ARBA00022499"/>
    </source>
</evidence>
<evidence type="ECO:0000313" key="12">
    <source>
        <dbReference type="Proteomes" id="UP000076154"/>
    </source>
</evidence>
<keyword evidence="5 6" id="KW-0072">Autophagy</keyword>
<dbReference type="InterPro" id="IPR042527">
    <property type="entry name" value="Atg5_UblA_dom_sf"/>
</dbReference>
<dbReference type="GO" id="GO:0044233">
    <property type="term" value="C:mitochondria-associated endoplasmic reticulum membrane contact site"/>
    <property type="evidence" value="ECO:0007669"/>
    <property type="project" value="TreeGrafter"/>
</dbReference>
<evidence type="ECO:0000256" key="4">
    <source>
        <dbReference type="ARBA" id="ARBA00022843"/>
    </source>
</evidence>
<evidence type="ECO:0000259" key="10">
    <source>
        <dbReference type="Pfam" id="PF20638"/>
    </source>
</evidence>
<dbReference type="GO" id="GO:0005776">
    <property type="term" value="C:autophagosome"/>
    <property type="evidence" value="ECO:0007669"/>
    <property type="project" value="TreeGrafter"/>
</dbReference>
<dbReference type="PANTHER" id="PTHR13040">
    <property type="entry name" value="AUTOPHAGY PROTEIN 5"/>
    <property type="match status" value="1"/>
</dbReference>
<feature type="region of interest" description="Disordered" evidence="7">
    <location>
        <begin position="216"/>
        <end position="253"/>
    </location>
</feature>
<dbReference type="Proteomes" id="UP000076154">
    <property type="component" value="Unassembled WGS sequence"/>
</dbReference>
<dbReference type="GO" id="GO:0034274">
    <property type="term" value="C:Atg12-Atg5-Atg16 complex"/>
    <property type="evidence" value="ECO:0007669"/>
    <property type="project" value="TreeGrafter"/>
</dbReference>
<feature type="region of interest" description="Disordered" evidence="7">
    <location>
        <begin position="1"/>
        <end position="20"/>
    </location>
</feature>
<keyword evidence="6" id="KW-0472">Membrane</keyword>
<dbReference type="GO" id="GO:0019776">
    <property type="term" value="F:Atg8-family ligase activity"/>
    <property type="evidence" value="ECO:0007669"/>
    <property type="project" value="TreeGrafter"/>
</dbReference>
<dbReference type="GO" id="GO:0061908">
    <property type="term" value="C:phagophore"/>
    <property type="evidence" value="ECO:0007669"/>
    <property type="project" value="TreeGrafter"/>
</dbReference>
<organism evidence="11 12">
    <name type="scientific">Hypsizygus marmoreus</name>
    <name type="common">White beech mushroom</name>
    <name type="synonym">Agaricus marmoreus</name>
    <dbReference type="NCBI Taxonomy" id="39966"/>
    <lineage>
        <taxon>Eukaryota</taxon>
        <taxon>Fungi</taxon>
        <taxon>Dikarya</taxon>
        <taxon>Basidiomycota</taxon>
        <taxon>Agaricomycotina</taxon>
        <taxon>Agaricomycetes</taxon>
        <taxon>Agaricomycetidae</taxon>
        <taxon>Agaricales</taxon>
        <taxon>Tricholomatineae</taxon>
        <taxon>Lyophyllaceae</taxon>
        <taxon>Hypsizygus</taxon>
    </lineage>
</organism>
<comment type="function">
    <text evidence="6">Involved in cytoplasm to vacuole transport (Cvt) and autophagic vesicle formation.</text>
</comment>
<feature type="domain" description="Autophagy protein ATG5 alpha-helical bundle region" evidence="9">
    <location>
        <begin position="161"/>
        <end position="217"/>
    </location>
</feature>
<evidence type="ECO:0000313" key="11">
    <source>
        <dbReference type="EMBL" id="RDB25380.1"/>
    </source>
</evidence>
<feature type="domain" description="Autophagy protein ATG5 UblB" evidence="8">
    <location>
        <begin position="260"/>
        <end position="357"/>
    </location>
</feature>
<dbReference type="InterPro" id="IPR042526">
    <property type="entry name" value="Atg5_HR"/>
</dbReference>
<evidence type="ECO:0000256" key="5">
    <source>
        <dbReference type="ARBA" id="ARBA00023006"/>
    </source>
</evidence>
<evidence type="ECO:0000256" key="1">
    <source>
        <dbReference type="ARBA" id="ARBA00004623"/>
    </source>
</evidence>
<dbReference type="Gene3D" id="3.10.20.620">
    <property type="match status" value="1"/>
</dbReference>
<keyword evidence="6" id="KW-0813">Transport</keyword>
<dbReference type="InterPro" id="IPR048939">
    <property type="entry name" value="ATG5_UblA"/>
</dbReference>
<accession>A0A369JVX3</accession>
<protein>
    <recommendedName>
        <fullName evidence="6">Autophagy protein 5</fullName>
    </recommendedName>
</protein>
<dbReference type="GO" id="GO:0034727">
    <property type="term" value="P:piecemeal microautophagy of the nucleus"/>
    <property type="evidence" value="ECO:0007669"/>
    <property type="project" value="TreeGrafter"/>
</dbReference>
<reference evidence="11" key="1">
    <citation type="submission" date="2018-04" db="EMBL/GenBank/DDBJ databases">
        <title>Whole genome sequencing of Hypsizygus marmoreus.</title>
        <authorList>
            <person name="Choi I.-G."/>
            <person name="Min B."/>
            <person name="Kim J.-G."/>
            <person name="Kim S."/>
            <person name="Oh Y.-L."/>
            <person name="Kong W.-S."/>
            <person name="Park H."/>
            <person name="Jeong J."/>
            <person name="Song E.-S."/>
        </authorList>
    </citation>
    <scope>NUCLEOTIDE SEQUENCE [LARGE SCALE GENOMIC DNA]</scope>
    <source>
        <strain evidence="11">51987-8</strain>
    </source>
</reference>
<dbReference type="InterPro" id="IPR048318">
    <property type="entry name" value="ATG5_UblB"/>
</dbReference>
<feature type="domain" description="Autophagy protein ATG5 UblA" evidence="10">
    <location>
        <begin position="34"/>
        <end position="145"/>
    </location>
</feature>
<sequence length="362" mass="40033">MASYGTTRHHHGPPASTKDRATDYHTTLFRRLTWEGTVPLEIRVDPKELPANSDRGLECYYIQAPRVSYLPLLMPEIRRFLMDVVFDEAAAQVIKEDDWWFESAEGTLLKWHWPIGLIYDNHTISASIRPSSSQQPATPMRLVLHLVSPPTEKLLQSPSAESCKQAFMGQLKEADFIRWGNTKRMTGLRKIDQDGIWEGIKDHNFDHYWRVASKVTPTAGPARPQSPTPPTSSASMHTRPPSADPVGPTDREGAYNVRSVPVRIYLPDGPVLQDLVPPLLEDGSTNTLAHFLTTHIPLLFPPQSPPSTPTMNKPGSSESDSGLAYALIQGVRSPPEAEMAWLGACMAGADGWLNVCVGINSG</sequence>
<evidence type="ECO:0000256" key="7">
    <source>
        <dbReference type="SAM" id="MobiDB-lite"/>
    </source>
</evidence>
<dbReference type="GO" id="GO:0034045">
    <property type="term" value="C:phagophore assembly site membrane"/>
    <property type="evidence" value="ECO:0007669"/>
    <property type="project" value="UniProtKB-SubCell"/>
</dbReference>
<dbReference type="InterPro" id="IPR007239">
    <property type="entry name" value="Atg5"/>
</dbReference>